<dbReference type="Proteomes" id="UP000247476">
    <property type="component" value="Unassembled WGS sequence"/>
</dbReference>
<protein>
    <submittedName>
        <fullName evidence="4">Spore coat protein</fullName>
    </submittedName>
</protein>
<dbReference type="EMBL" id="QJVJ01000002">
    <property type="protein sequence ID" value="PYI56266.1"/>
    <property type="molecule type" value="Genomic_DNA"/>
</dbReference>
<dbReference type="OrthoDB" id="2374504at2"/>
<dbReference type="PANTHER" id="PTHR39183">
    <property type="entry name" value="SPORE COAT PROTEIN F-LIKE PROTEIN YHCQ"/>
    <property type="match status" value="1"/>
</dbReference>
<evidence type="ECO:0000313" key="5">
    <source>
        <dbReference type="Proteomes" id="UP000247476"/>
    </source>
</evidence>
<dbReference type="Pfam" id="PF07875">
    <property type="entry name" value="Coat_F"/>
    <property type="match status" value="1"/>
</dbReference>
<keyword evidence="4" id="KW-0946">Virion</keyword>
<dbReference type="RefSeq" id="WP_110838794.1">
    <property type="nucleotide sequence ID" value="NZ_QJVJ01000002.1"/>
</dbReference>
<gene>
    <name evidence="4" type="ORF">DLM86_04580</name>
</gene>
<sequence>MPFGAHETMEVHEILNEKLNLINHFSLYAQQAQHPELRQMIDRHLQTAMQSYDQLVGYTHDYGAAANRQQPYGMPQVRPQQVQYGLHEPAPLAPVQGRFDDVQIASSMLSCHKNSAKNHMAGSLECADPNVREMLVNGAIACANQAYEVFLFMNRMGAYQVPTMQDHTAKTFLHTYQPAQSGTGMGMGMGTPQ</sequence>
<evidence type="ECO:0000256" key="3">
    <source>
        <dbReference type="ARBA" id="ARBA00024344"/>
    </source>
</evidence>
<keyword evidence="5" id="KW-1185">Reference proteome</keyword>
<keyword evidence="1" id="KW-0749">Sporulation</keyword>
<dbReference type="Gene3D" id="1.20.1260.10">
    <property type="match status" value="1"/>
</dbReference>
<organism evidence="4 5">
    <name type="scientific">Paenibacillus flagellatus</name>
    <dbReference type="NCBI Taxonomy" id="2211139"/>
    <lineage>
        <taxon>Bacteria</taxon>
        <taxon>Bacillati</taxon>
        <taxon>Bacillota</taxon>
        <taxon>Bacilli</taxon>
        <taxon>Bacillales</taxon>
        <taxon>Paenibacillaceae</taxon>
        <taxon>Paenibacillus</taxon>
    </lineage>
</organism>
<name>A0A2V5L0V8_9BACL</name>
<dbReference type="AlphaFoldDB" id="A0A2V5L0V8"/>
<reference evidence="4 5" key="1">
    <citation type="submission" date="2018-05" db="EMBL/GenBank/DDBJ databases">
        <title>Paenibacillus flagellatus sp. nov., isolated from selenium mineral soil.</title>
        <authorList>
            <person name="Dai X."/>
        </authorList>
    </citation>
    <scope>NUCLEOTIDE SEQUENCE [LARGE SCALE GENOMIC DNA]</scope>
    <source>
        <strain evidence="4 5">DXL2</strain>
    </source>
</reference>
<evidence type="ECO:0000256" key="2">
    <source>
        <dbReference type="ARBA" id="ARBA00024325"/>
    </source>
</evidence>
<dbReference type="GO" id="GO:0030435">
    <property type="term" value="P:sporulation resulting in formation of a cellular spore"/>
    <property type="evidence" value="ECO:0007669"/>
    <property type="project" value="UniProtKB-KW"/>
</dbReference>
<proteinExistence type="inferred from homology"/>
<dbReference type="PANTHER" id="PTHR39183:SF1">
    <property type="entry name" value="SPORE COAT PROTEIN F-LIKE PROTEIN YHCQ"/>
    <property type="match status" value="1"/>
</dbReference>
<dbReference type="InterPro" id="IPR012347">
    <property type="entry name" value="Ferritin-like"/>
</dbReference>
<accession>A0A2V5L0V8</accession>
<dbReference type="InterPro" id="IPR012851">
    <property type="entry name" value="Spore_coat_CotF-like"/>
</dbReference>
<comment type="caution">
    <text evidence="4">The sequence shown here is derived from an EMBL/GenBank/DDBJ whole genome shotgun (WGS) entry which is preliminary data.</text>
</comment>
<keyword evidence="4" id="KW-0167">Capsid protein</keyword>
<evidence type="ECO:0000256" key="1">
    <source>
        <dbReference type="ARBA" id="ARBA00022969"/>
    </source>
</evidence>
<comment type="similarity">
    <text evidence="3">Belongs to the CotF family.</text>
</comment>
<comment type="subcellular location">
    <subcellularLocation>
        <location evidence="2">Spore coat</location>
    </subcellularLocation>
</comment>
<evidence type="ECO:0000313" key="4">
    <source>
        <dbReference type="EMBL" id="PYI56266.1"/>
    </source>
</evidence>